<keyword evidence="2" id="KW-1185">Reference proteome</keyword>
<name>N9PZG9_9GAMM</name>
<proteinExistence type="predicted"/>
<dbReference type="Proteomes" id="UP000013173">
    <property type="component" value="Unassembled WGS sequence"/>
</dbReference>
<dbReference type="RefSeq" id="WP_005259480.1">
    <property type="nucleotide sequence ID" value="NZ_BMDR01000002.1"/>
</dbReference>
<sequence>MQTFLLCVVVSIVFYLVGYSSCLSTYYQRAEKKEPFEAKGKIYRMVEIQVKETE</sequence>
<dbReference type="EMBL" id="APRW01000014">
    <property type="protein sequence ID" value="ENX20167.1"/>
    <property type="molecule type" value="Genomic_DNA"/>
</dbReference>
<dbReference type="PATRIC" id="fig|1217706.3.peg.3007"/>
<reference evidence="1 2" key="1">
    <citation type="submission" date="2013-02" db="EMBL/GenBank/DDBJ databases">
        <title>The Genome Sequence of Acinetobacter sp. NIPH 2168.</title>
        <authorList>
            <consortium name="The Broad Institute Genome Sequencing Platform"/>
            <consortium name="The Broad Institute Genome Sequencing Center for Infectious Disease"/>
            <person name="Cerqueira G."/>
            <person name="Feldgarden M."/>
            <person name="Courvalin P."/>
            <person name="Perichon B."/>
            <person name="Grillot-Courvalin C."/>
            <person name="Clermont D."/>
            <person name="Rocha E."/>
            <person name="Yoon E.-J."/>
            <person name="Nemec A."/>
            <person name="Walker B."/>
            <person name="Young S.K."/>
            <person name="Zeng Q."/>
            <person name="Gargeya S."/>
            <person name="Fitzgerald M."/>
            <person name="Haas B."/>
            <person name="Abouelleil A."/>
            <person name="Alvarado L."/>
            <person name="Arachchi H.M."/>
            <person name="Berlin A.M."/>
            <person name="Chapman S.B."/>
            <person name="Dewar J."/>
            <person name="Goldberg J."/>
            <person name="Griggs A."/>
            <person name="Gujja S."/>
            <person name="Hansen M."/>
            <person name="Howarth C."/>
            <person name="Imamovic A."/>
            <person name="Larimer J."/>
            <person name="McCowan C."/>
            <person name="Murphy C."/>
            <person name="Neiman D."/>
            <person name="Pearson M."/>
            <person name="Priest M."/>
            <person name="Roberts A."/>
            <person name="Saif S."/>
            <person name="Shea T."/>
            <person name="Sisk P."/>
            <person name="Sykes S."/>
            <person name="Wortman J."/>
            <person name="Nusbaum C."/>
            <person name="Birren B."/>
        </authorList>
    </citation>
    <scope>NUCLEOTIDE SEQUENCE [LARGE SCALE GENOMIC DNA]</scope>
    <source>
        <strain evidence="1 2">NIPH 2168</strain>
    </source>
</reference>
<evidence type="ECO:0000313" key="1">
    <source>
        <dbReference type="EMBL" id="ENX20167.1"/>
    </source>
</evidence>
<dbReference type="HOGENOM" id="CLU_3039457_0_0_6"/>
<gene>
    <name evidence="1" type="ORF">F892_03090</name>
</gene>
<protein>
    <submittedName>
        <fullName evidence="1">Uncharacterized protein</fullName>
    </submittedName>
</protein>
<dbReference type="AlphaFoldDB" id="N9PZG9"/>
<comment type="caution">
    <text evidence="1">The sequence shown here is derived from an EMBL/GenBank/DDBJ whole genome shotgun (WGS) entry which is preliminary data.</text>
</comment>
<accession>N9PZG9</accession>
<evidence type="ECO:0000313" key="2">
    <source>
        <dbReference type="Proteomes" id="UP000013173"/>
    </source>
</evidence>
<dbReference type="GeneID" id="303682666"/>
<organism evidence="1 2">
    <name type="scientific">Acinetobacter vivianii</name>
    <dbReference type="NCBI Taxonomy" id="1776742"/>
    <lineage>
        <taxon>Bacteria</taxon>
        <taxon>Pseudomonadati</taxon>
        <taxon>Pseudomonadota</taxon>
        <taxon>Gammaproteobacteria</taxon>
        <taxon>Moraxellales</taxon>
        <taxon>Moraxellaceae</taxon>
        <taxon>Acinetobacter</taxon>
    </lineage>
</organism>